<dbReference type="Pfam" id="PF13305">
    <property type="entry name" value="TetR_C_33"/>
    <property type="match status" value="1"/>
</dbReference>
<proteinExistence type="predicted"/>
<dbReference type="SUPFAM" id="SSF46689">
    <property type="entry name" value="Homeodomain-like"/>
    <property type="match status" value="1"/>
</dbReference>
<evidence type="ECO:0000313" key="7">
    <source>
        <dbReference type="Proteomes" id="UP000297445"/>
    </source>
</evidence>
<protein>
    <submittedName>
        <fullName evidence="6">TetR/AcrR family transcriptional regulator</fullName>
    </submittedName>
</protein>
<dbReference type="Pfam" id="PF00440">
    <property type="entry name" value="TetR_N"/>
    <property type="match status" value="1"/>
</dbReference>
<dbReference type="GO" id="GO:0003700">
    <property type="term" value="F:DNA-binding transcription factor activity"/>
    <property type="evidence" value="ECO:0007669"/>
    <property type="project" value="TreeGrafter"/>
</dbReference>
<comment type="caution">
    <text evidence="6">The sequence shown here is derived from an EMBL/GenBank/DDBJ whole genome shotgun (WGS) entry which is preliminary data.</text>
</comment>
<name>A0A5E9PCD1_9GAMM</name>
<gene>
    <name evidence="6" type="ORF">E2R16_16085</name>
</gene>
<evidence type="ECO:0000256" key="1">
    <source>
        <dbReference type="ARBA" id="ARBA00023015"/>
    </source>
</evidence>
<dbReference type="PROSITE" id="PS50977">
    <property type="entry name" value="HTH_TETR_2"/>
    <property type="match status" value="1"/>
</dbReference>
<dbReference type="Gene3D" id="1.10.357.10">
    <property type="entry name" value="Tetracycline Repressor, domain 2"/>
    <property type="match status" value="1"/>
</dbReference>
<dbReference type="RefSeq" id="WP_134263357.1">
    <property type="nucleotide sequence ID" value="NZ_CP061596.1"/>
</dbReference>
<dbReference type="InterPro" id="IPR036271">
    <property type="entry name" value="Tet_transcr_reg_TetR-rel_C_sf"/>
</dbReference>
<dbReference type="PANTHER" id="PTHR30055:SF201">
    <property type="entry name" value="TRANSCRIPTIONAL REGULATORY PROTEIN"/>
    <property type="match status" value="1"/>
</dbReference>
<dbReference type="InterPro" id="IPR001647">
    <property type="entry name" value="HTH_TetR"/>
</dbReference>
<keyword evidence="1" id="KW-0805">Transcription regulation</keyword>
<feature type="DNA-binding region" description="H-T-H motif" evidence="4">
    <location>
        <begin position="34"/>
        <end position="53"/>
    </location>
</feature>
<keyword evidence="3" id="KW-0804">Transcription</keyword>
<dbReference type="PANTHER" id="PTHR30055">
    <property type="entry name" value="HTH-TYPE TRANSCRIPTIONAL REGULATOR RUTR"/>
    <property type="match status" value="1"/>
</dbReference>
<feature type="domain" description="HTH tetR-type" evidence="5">
    <location>
        <begin position="11"/>
        <end position="71"/>
    </location>
</feature>
<dbReference type="AlphaFoldDB" id="A0A5E9PCD1"/>
<evidence type="ECO:0000313" key="6">
    <source>
        <dbReference type="EMBL" id="TEU26072.1"/>
    </source>
</evidence>
<accession>A0A5E9PCD1</accession>
<sequence length="204" mass="22346">MADTQRSYHHGALKAALIDATLVLLKEGGIEAVSVREAAKRAGVSPGAPFRHFPSRTALLNAVAEEAMVRLTMQIDQALTQAASLSPLEQYRALGQAFLIWAFENPHHFQVISTRAVIDFEGSGLRASNDKIRRQMRQLLNDAVSSGELVGISAEDALLSTRALAYGLARMNIDGQLQSWDVESGNYLGLAQHLINEQIDRLKR</sequence>
<reference evidence="6 7" key="1">
    <citation type="submission" date="2019-03" db="EMBL/GenBank/DDBJ databases">
        <title>Draft genome sequence of an environmental Acinetobacter seifertii from Brazil.</title>
        <authorList>
            <person name="Furlan J.P.R."/>
            <person name="Stehling E.G."/>
        </authorList>
    </citation>
    <scope>NUCLEOTIDE SEQUENCE [LARGE SCALE GENOMIC DNA]</scope>
    <source>
        <strain evidence="6 7">SAb133</strain>
    </source>
</reference>
<evidence type="ECO:0000256" key="2">
    <source>
        <dbReference type="ARBA" id="ARBA00023125"/>
    </source>
</evidence>
<dbReference type="SUPFAM" id="SSF48498">
    <property type="entry name" value="Tetracyclin repressor-like, C-terminal domain"/>
    <property type="match status" value="1"/>
</dbReference>
<evidence type="ECO:0000256" key="3">
    <source>
        <dbReference type="ARBA" id="ARBA00023163"/>
    </source>
</evidence>
<organism evidence="6 7">
    <name type="scientific">Acinetobacter seifertii</name>
    <dbReference type="NCBI Taxonomy" id="1530123"/>
    <lineage>
        <taxon>Bacteria</taxon>
        <taxon>Pseudomonadati</taxon>
        <taxon>Pseudomonadota</taxon>
        <taxon>Gammaproteobacteria</taxon>
        <taxon>Moraxellales</taxon>
        <taxon>Moraxellaceae</taxon>
        <taxon>Acinetobacter</taxon>
        <taxon>Acinetobacter calcoaceticus/baumannii complex</taxon>
    </lineage>
</organism>
<dbReference type="InterPro" id="IPR009057">
    <property type="entry name" value="Homeodomain-like_sf"/>
</dbReference>
<dbReference type="GO" id="GO:0000976">
    <property type="term" value="F:transcription cis-regulatory region binding"/>
    <property type="evidence" value="ECO:0007669"/>
    <property type="project" value="TreeGrafter"/>
</dbReference>
<dbReference type="PRINTS" id="PR00455">
    <property type="entry name" value="HTHTETR"/>
</dbReference>
<dbReference type="InterPro" id="IPR025996">
    <property type="entry name" value="MT1864/Rv1816-like_C"/>
</dbReference>
<dbReference type="InterPro" id="IPR050109">
    <property type="entry name" value="HTH-type_TetR-like_transc_reg"/>
</dbReference>
<dbReference type="EMBL" id="SNSA01000008">
    <property type="protein sequence ID" value="TEU26072.1"/>
    <property type="molecule type" value="Genomic_DNA"/>
</dbReference>
<dbReference type="Proteomes" id="UP000297445">
    <property type="component" value="Unassembled WGS sequence"/>
</dbReference>
<keyword evidence="2 4" id="KW-0238">DNA-binding</keyword>
<evidence type="ECO:0000259" key="5">
    <source>
        <dbReference type="PROSITE" id="PS50977"/>
    </source>
</evidence>
<evidence type="ECO:0000256" key="4">
    <source>
        <dbReference type="PROSITE-ProRule" id="PRU00335"/>
    </source>
</evidence>